<gene>
    <name evidence="2" type="ORF">SAMN05192569_101949</name>
</gene>
<name>A0A1I0TBB6_9BACL</name>
<feature type="domain" description="Glycosyltransferase 2-like" evidence="1">
    <location>
        <begin position="4"/>
        <end position="183"/>
    </location>
</feature>
<dbReference type="CDD" id="cd04186">
    <property type="entry name" value="GT_2_like_c"/>
    <property type="match status" value="1"/>
</dbReference>
<evidence type="ECO:0000313" key="3">
    <source>
        <dbReference type="Proteomes" id="UP000198650"/>
    </source>
</evidence>
<dbReference type="Gene3D" id="3.90.550.10">
    <property type="entry name" value="Spore Coat Polysaccharide Biosynthesis Protein SpsA, Chain A"/>
    <property type="match status" value="1"/>
</dbReference>
<reference evidence="3" key="1">
    <citation type="submission" date="2016-10" db="EMBL/GenBank/DDBJ databases">
        <authorList>
            <person name="Varghese N."/>
            <person name="Submissions S."/>
        </authorList>
    </citation>
    <scope>NUCLEOTIDE SEQUENCE [LARGE SCALE GENOMIC DNA]</scope>
    <source>
        <strain evidence="3">M1</strain>
    </source>
</reference>
<dbReference type="Proteomes" id="UP000198650">
    <property type="component" value="Unassembled WGS sequence"/>
</dbReference>
<dbReference type="InterPro" id="IPR001173">
    <property type="entry name" value="Glyco_trans_2-like"/>
</dbReference>
<organism evidence="2 3">
    <name type="scientific">Parageobacillus thermantarcticus</name>
    <dbReference type="NCBI Taxonomy" id="186116"/>
    <lineage>
        <taxon>Bacteria</taxon>
        <taxon>Bacillati</taxon>
        <taxon>Bacillota</taxon>
        <taxon>Bacilli</taxon>
        <taxon>Bacillales</taxon>
        <taxon>Anoxybacillaceae</taxon>
        <taxon>Parageobacillus</taxon>
    </lineage>
</organism>
<dbReference type="AlphaFoldDB" id="A0A1I0TBB6"/>
<dbReference type="RefSeq" id="WP_090949574.1">
    <property type="nucleotide sequence ID" value="NZ_FOJS01000019.1"/>
</dbReference>
<proteinExistence type="predicted"/>
<accession>A0A1I0TBB6</accession>
<dbReference type="SUPFAM" id="SSF53448">
    <property type="entry name" value="Nucleotide-diphospho-sugar transferases"/>
    <property type="match status" value="1"/>
</dbReference>
<dbReference type="EMBL" id="FOJS01000019">
    <property type="protein sequence ID" value="SFA49017.1"/>
    <property type="molecule type" value="Genomic_DNA"/>
</dbReference>
<dbReference type="OrthoDB" id="9771846at2"/>
<evidence type="ECO:0000313" key="2">
    <source>
        <dbReference type="EMBL" id="SFA49017.1"/>
    </source>
</evidence>
<dbReference type="STRING" id="186116.SAMN05192569_101949"/>
<evidence type="ECO:0000259" key="1">
    <source>
        <dbReference type="Pfam" id="PF00535"/>
    </source>
</evidence>
<dbReference type="Pfam" id="PF00535">
    <property type="entry name" value="Glycos_transf_2"/>
    <property type="match status" value="1"/>
</dbReference>
<dbReference type="InterPro" id="IPR029044">
    <property type="entry name" value="Nucleotide-diphossugar_trans"/>
</dbReference>
<dbReference type="PANTHER" id="PTHR43179">
    <property type="entry name" value="RHAMNOSYLTRANSFERASE WBBL"/>
    <property type="match status" value="1"/>
</dbReference>
<dbReference type="PANTHER" id="PTHR43179:SF7">
    <property type="entry name" value="RHAMNOSYLTRANSFERASE WBBL"/>
    <property type="match status" value="1"/>
</dbReference>
<keyword evidence="3" id="KW-1185">Reference proteome</keyword>
<sequence length="276" mass="31394">MQLSIIILNYKTPFLTSQCVDSVIKHLDGSITYEVLIADNCSDDGSYEYLSSKYSEYKNILVVSNAENLGFSRGNNELAKLAKGKYLLFLNSDTLILEKEAIVGLINKMENDNTIGLSACKLLNEDRTLQISYAKLPRFIDIVSEYLFGKLTNHYKKQFNDVAEVESVIGAFMIIKKSLFMDIGMFDEDYYFNAEDIDLCARVRKAGYRIIYDPRHAIIHFGGGSQGGVAWVNNKNLHENRIKYCYKHYKFPISTLAKLSILLGISLRKVFQKVKA</sequence>
<protein>
    <recommendedName>
        <fullName evidence="1">Glycosyltransferase 2-like domain-containing protein</fullName>
    </recommendedName>
</protein>